<accession>A0A7U2NQH3</accession>
<dbReference type="EMBL" id="CP069043">
    <property type="protein sequence ID" value="QRD06689.1"/>
    <property type="molecule type" value="Genomic_DNA"/>
</dbReference>
<dbReference type="VEuPathDB" id="FungiDB:JI435_446300"/>
<gene>
    <name evidence="1" type="ORF">JI435_446300</name>
</gene>
<evidence type="ECO:0000313" key="2">
    <source>
        <dbReference type="Proteomes" id="UP000663193"/>
    </source>
</evidence>
<dbReference type="AlphaFoldDB" id="A0A7U2NQH3"/>
<reference evidence="2" key="1">
    <citation type="journal article" date="2021" name="BMC Genomics">
        <title>Chromosome-level genome assembly and manually-curated proteome of model necrotroph Parastagonospora nodorum Sn15 reveals a genome-wide trove of candidate effector homologs, and redundancy of virulence-related functions within an accessory chromosome.</title>
        <authorList>
            <person name="Bertazzoni S."/>
            <person name="Jones D.A.B."/>
            <person name="Phan H.T."/>
            <person name="Tan K.-C."/>
            <person name="Hane J.K."/>
        </authorList>
    </citation>
    <scope>NUCLEOTIDE SEQUENCE [LARGE SCALE GENOMIC DNA]</scope>
    <source>
        <strain evidence="2">SN15 / ATCC MYA-4574 / FGSC 10173)</strain>
    </source>
</reference>
<evidence type="ECO:0000313" key="1">
    <source>
        <dbReference type="EMBL" id="QRD06689.1"/>
    </source>
</evidence>
<keyword evidence="2" id="KW-1185">Reference proteome</keyword>
<organism evidence="1 2">
    <name type="scientific">Phaeosphaeria nodorum (strain SN15 / ATCC MYA-4574 / FGSC 10173)</name>
    <name type="common">Glume blotch fungus</name>
    <name type="synonym">Parastagonospora nodorum</name>
    <dbReference type="NCBI Taxonomy" id="321614"/>
    <lineage>
        <taxon>Eukaryota</taxon>
        <taxon>Fungi</taxon>
        <taxon>Dikarya</taxon>
        <taxon>Ascomycota</taxon>
        <taxon>Pezizomycotina</taxon>
        <taxon>Dothideomycetes</taxon>
        <taxon>Pleosporomycetidae</taxon>
        <taxon>Pleosporales</taxon>
        <taxon>Pleosporineae</taxon>
        <taxon>Phaeosphaeriaceae</taxon>
        <taxon>Parastagonospora</taxon>
    </lineage>
</organism>
<protein>
    <submittedName>
        <fullName evidence="1">Uncharacterized protein</fullName>
    </submittedName>
</protein>
<proteinExistence type="predicted"/>
<sequence>MLYKVSGSGIRFGSVYWTCAVTSYGVSTMAVVAEDVTWLTASGMLGDSTTWVLRSGGSMLARAIQLIVGSDRRAIFAKERIRMWVVGSVAMRERGRRCF</sequence>
<dbReference type="Proteomes" id="UP000663193">
    <property type="component" value="Chromosome 21"/>
</dbReference>
<name>A0A7U2NQH3_PHANO</name>